<dbReference type="EMBL" id="CP026105">
    <property type="protein sequence ID" value="AUT69392.1"/>
    <property type="molecule type" value="Genomic_DNA"/>
</dbReference>
<evidence type="ECO:0000259" key="1">
    <source>
        <dbReference type="Pfam" id="PF00534"/>
    </source>
</evidence>
<dbReference type="GO" id="GO:0016757">
    <property type="term" value="F:glycosyltransferase activity"/>
    <property type="evidence" value="ECO:0007669"/>
    <property type="project" value="InterPro"/>
</dbReference>
<dbReference type="Pfam" id="PF00534">
    <property type="entry name" value="Glycos_transf_1"/>
    <property type="match status" value="1"/>
</dbReference>
<dbReference type="InterPro" id="IPR028098">
    <property type="entry name" value="Glyco_trans_4-like_N"/>
</dbReference>
<dbReference type="SUPFAM" id="SSF53756">
    <property type="entry name" value="UDP-Glycosyltransferase/glycogen phosphorylase"/>
    <property type="match status" value="1"/>
</dbReference>
<accession>A0AAN1JAE6</accession>
<name>A0AAN1JAE6_9BURK</name>
<evidence type="ECO:0000259" key="2">
    <source>
        <dbReference type="Pfam" id="PF13579"/>
    </source>
</evidence>
<dbReference type="GeneID" id="55529569"/>
<dbReference type="Gene3D" id="3.40.50.2000">
    <property type="entry name" value="Glycogen Phosphorylase B"/>
    <property type="match status" value="2"/>
</dbReference>
<feature type="domain" description="Glycosyltransferase subfamily 4-like N-terminal" evidence="2">
    <location>
        <begin position="13"/>
        <end position="170"/>
    </location>
</feature>
<dbReference type="InterPro" id="IPR001296">
    <property type="entry name" value="Glyco_trans_1"/>
</dbReference>
<dbReference type="KEGG" id="phs:C2L64_14695"/>
<dbReference type="CDD" id="cd03820">
    <property type="entry name" value="GT4_AmsD-like"/>
    <property type="match status" value="1"/>
</dbReference>
<gene>
    <name evidence="3" type="ORF">C2L64_14695</name>
</gene>
<sequence length="396" mass="43282">MKIMMLVSSMGSGGAERVASTLMNAWAKRGDSVELVATFSGRGTCFYKLADEVRLVYLADHVGKRRSRLGGYLARYRALRRLISQSRPDVVISFLTNVNVAAILANVGLHVPAVVCEHNNPAVDGRSMLWRFAPRLTYPFADAVTVLTESAVAPFKRMVPGVQKPFVVPNPLPDEIFAMTKPAVLPTLTQGAENTGPDVGRKRLVAVGRLHAQKQFNVLIEAFAALADSFTDWDLWIWGEGPERARLEALVSRLNLSGRIFLPGKTASPWSEMTASDVFAMSSKYEGLPMALMEAMALGIASIAFDCPSGPREIMRDGRDGMLIPPDDVQSFTEGLSRLFGDGDLRMHLGQSAARSIKERYSIECVLDQWSELFLSIGVAQSSAHGGDRAFARECT</sequence>
<dbReference type="PANTHER" id="PTHR12526">
    <property type="entry name" value="GLYCOSYLTRANSFERASE"/>
    <property type="match status" value="1"/>
</dbReference>
<dbReference type="Proteomes" id="UP000236649">
    <property type="component" value="Chromosome 1"/>
</dbReference>
<proteinExistence type="predicted"/>
<evidence type="ECO:0000313" key="4">
    <source>
        <dbReference type="Proteomes" id="UP000236649"/>
    </source>
</evidence>
<organism evidence="3 4">
    <name type="scientific">Paraburkholderia hospita</name>
    <dbReference type="NCBI Taxonomy" id="169430"/>
    <lineage>
        <taxon>Bacteria</taxon>
        <taxon>Pseudomonadati</taxon>
        <taxon>Pseudomonadota</taxon>
        <taxon>Betaproteobacteria</taxon>
        <taxon>Burkholderiales</taxon>
        <taxon>Burkholderiaceae</taxon>
        <taxon>Paraburkholderia</taxon>
    </lineage>
</organism>
<dbReference type="Pfam" id="PF13579">
    <property type="entry name" value="Glyco_trans_4_4"/>
    <property type="match status" value="1"/>
</dbReference>
<reference evidence="3 4" key="1">
    <citation type="submission" date="2018-01" db="EMBL/GenBank/DDBJ databases">
        <title>Species boundaries and ecological features among Paraburkholderia terrae DSMZ17804T, P. hospita DSMZ17164T and P. caribensis DSMZ13236T.</title>
        <authorList>
            <person name="Pratama A.A."/>
        </authorList>
    </citation>
    <scope>NUCLEOTIDE SEQUENCE [LARGE SCALE GENOMIC DNA]</scope>
    <source>
        <strain evidence="3 4">DSM 17164</strain>
    </source>
</reference>
<dbReference type="RefSeq" id="WP_090837688.1">
    <property type="nucleotide sequence ID" value="NZ_CADFGJ010000020.1"/>
</dbReference>
<dbReference type="AlphaFoldDB" id="A0AAN1JAE6"/>
<evidence type="ECO:0000313" key="3">
    <source>
        <dbReference type="EMBL" id="AUT69392.1"/>
    </source>
</evidence>
<protein>
    <submittedName>
        <fullName evidence="3">Glycosyltransferase family 4 protein</fullName>
    </submittedName>
</protein>
<dbReference type="PANTHER" id="PTHR12526:SF627">
    <property type="entry name" value="D-RHAMNOSYLTRANSFERASE WBPZ"/>
    <property type="match status" value="1"/>
</dbReference>
<feature type="domain" description="Glycosyl transferase family 1" evidence="1">
    <location>
        <begin position="196"/>
        <end position="354"/>
    </location>
</feature>